<proteinExistence type="predicted"/>
<dbReference type="RefSeq" id="WP_322185057.1">
    <property type="nucleotide sequence ID" value="NZ_JAXLPB010000001.1"/>
</dbReference>
<dbReference type="Gene3D" id="4.10.410.40">
    <property type="match status" value="1"/>
</dbReference>
<keyword evidence="2" id="KW-1185">Reference proteome</keyword>
<accession>A0ABU5HX93</accession>
<reference evidence="1 2" key="1">
    <citation type="submission" date="2023-12" db="EMBL/GenBank/DDBJ databases">
        <title>Description of Novel Strain Fulvimarina sp. 2208YS6-2-32 isolated from Uroteuthis (Photololigo) edulis.</title>
        <authorList>
            <person name="Park J.-S."/>
        </authorList>
    </citation>
    <scope>NUCLEOTIDE SEQUENCE [LARGE SCALE GENOMIC DNA]</scope>
    <source>
        <strain evidence="1 2">2208YS6-2-32</strain>
    </source>
</reference>
<protein>
    <recommendedName>
        <fullName evidence="3">Phage tail protein</fullName>
    </recommendedName>
</protein>
<evidence type="ECO:0000313" key="2">
    <source>
        <dbReference type="Proteomes" id="UP001294412"/>
    </source>
</evidence>
<sequence>MAKVGKNTKLFVGPVSTVDNPDLATYTAVTAGDWKQVSKLKEFPEIGGGKREVVRDELLDEDNVSKFLGVNDFGSGTITVQREPADAGQLAMKAAQATGDRILGKLIYSDGAIQFFTMLVASAQNDTAGPNSVMVTSFETEFTGVVPEQAAV</sequence>
<gene>
    <name evidence="1" type="ORF">U0C82_01185</name>
</gene>
<organism evidence="1 2">
    <name type="scientific">Fulvimarina uroteuthidis</name>
    <dbReference type="NCBI Taxonomy" id="3098149"/>
    <lineage>
        <taxon>Bacteria</taxon>
        <taxon>Pseudomonadati</taxon>
        <taxon>Pseudomonadota</taxon>
        <taxon>Alphaproteobacteria</taxon>
        <taxon>Hyphomicrobiales</taxon>
        <taxon>Aurantimonadaceae</taxon>
        <taxon>Fulvimarina</taxon>
    </lineage>
</organism>
<evidence type="ECO:0000313" key="1">
    <source>
        <dbReference type="EMBL" id="MDY8107759.1"/>
    </source>
</evidence>
<dbReference type="Proteomes" id="UP001294412">
    <property type="component" value="Unassembled WGS sequence"/>
</dbReference>
<dbReference type="EMBL" id="JAXLPB010000001">
    <property type="protein sequence ID" value="MDY8107759.1"/>
    <property type="molecule type" value="Genomic_DNA"/>
</dbReference>
<name>A0ABU5HX93_9HYPH</name>
<evidence type="ECO:0008006" key="3">
    <source>
        <dbReference type="Google" id="ProtNLM"/>
    </source>
</evidence>
<comment type="caution">
    <text evidence="1">The sequence shown here is derived from an EMBL/GenBank/DDBJ whole genome shotgun (WGS) entry which is preliminary data.</text>
</comment>